<dbReference type="RefSeq" id="WP_135877420.1">
    <property type="nucleotide sequence ID" value="NZ_SRSO01000015.1"/>
</dbReference>
<evidence type="ECO:0000313" key="3">
    <source>
        <dbReference type="Proteomes" id="UP000307602"/>
    </source>
</evidence>
<dbReference type="SUPFAM" id="SSF52218">
    <property type="entry name" value="Flavoproteins"/>
    <property type="match status" value="1"/>
</dbReference>
<protein>
    <submittedName>
        <fullName evidence="2">Dialkylresorcinol condensing enzyme DarA</fullName>
    </submittedName>
</protein>
<reference evidence="2 3" key="1">
    <citation type="submission" date="2019-04" db="EMBL/GenBank/DDBJ databases">
        <authorList>
            <person name="Liu A."/>
        </authorList>
    </citation>
    <scope>NUCLEOTIDE SEQUENCE [LARGE SCALE GENOMIC DNA]</scope>
    <source>
        <strain evidence="2 3">RZ03</strain>
    </source>
</reference>
<keyword evidence="1" id="KW-0812">Transmembrane</keyword>
<organism evidence="2 3">
    <name type="scientific">Flavivirga rizhaonensis</name>
    <dbReference type="NCBI Taxonomy" id="2559571"/>
    <lineage>
        <taxon>Bacteria</taxon>
        <taxon>Pseudomonadati</taxon>
        <taxon>Bacteroidota</taxon>
        <taxon>Flavobacteriia</taxon>
        <taxon>Flavobacteriales</taxon>
        <taxon>Flavobacteriaceae</taxon>
        <taxon>Flavivirga</taxon>
    </lineage>
</organism>
<dbReference type="InterPro" id="IPR029039">
    <property type="entry name" value="Flavoprotein-like_sf"/>
</dbReference>
<evidence type="ECO:0000313" key="2">
    <source>
        <dbReference type="EMBL" id="TGV02247.1"/>
    </source>
</evidence>
<dbReference type="Gene3D" id="3.40.50.360">
    <property type="match status" value="1"/>
</dbReference>
<comment type="caution">
    <text evidence="2">The sequence shown here is derived from an EMBL/GenBank/DDBJ whole genome shotgun (WGS) entry which is preliminary data.</text>
</comment>
<accession>A0A4S1DVW5</accession>
<dbReference type="EMBL" id="SRSO01000015">
    <property type="protein sequence ID" value="TGV02247.1"/>
    <property type="molecule type" value="Genomic_DNA"/>
</dbReference>
<dbReference type="AlphaFoldDB" id="A0A4S1DVW5"/>
<name>A0A4S1DVW5_9FLAO</name>
<dbReference type="OrthoDB" id="4547866at2"/>
<keyword evidence="1" id="KW-1133">Transmembrane helix</keyword>
<keyword evidence="3" id="KW-1185">Reference proteome</keyword>
<sequence>MKNILVMHYSQSGQLTEIVNNIAIPLNNSKNIKVVHHQIKMKTPFAFPWKKKDFLNVFPESFLQIPSKIKPIPEAILNQKFDLVILGYSVWYLSPSIPTNSFLCTPEAKQLLANTPVITVIGCRNMWIMAQEKMKTLLKECGSKLVGNIVLRDRHINHISVITIVQWMFTGEKKKYLGVFPKPGVSQKDIDESTRFGNVILDHIISNKLDNLQKSLIKEKAVLIKPFLILADKRANVLFGKWAKLIYSKGKRNINKRTIWIKMFNCYLLFAIWIIAPVVFILFLLTYLPLSGKIKKDKKYYSSVEIK</sequence>
<feature type="transmembrane region" description="Helical" evidence="1">
    <location>
        <begin position="267"/>
        <end position="290"/>
    </location>
</feature>
<keyword evidence="1" id="KW-0472">Membrane</keyword>
<dbReference type="Proteomes" id="UP000307602">
    <property type="component" value="Unassembled WGS sequence"/>
</dbReference>
<evidence type="ECO:0000256" key="1">
    <source>
        <dbReference type="SAM" id="Phobius"/>
    </source>
</evidence>
<proteinExistence type="predicted"/>
<gene>
    <name evidence="2" type="ORF">EM932_11920</name>
</gene>